<gene>
    <name evidence="1" type="ORF">CONPUDRAFT_141419</name>
</gene>
<name>A0A5M3N7D6_CONPW</name>
<dbReference type="GeneID" id="19201626"/>
<sequence>MPTSIVAATPPLLIKSACLGFIQRGPSSVEIRSQLTYYYTARIPVIRHKIQVAMSSYSPSLTVHWLVCCSVTNLGSDELNTIPSLHST</sequence>
<evidence type="ECO:0000313" key="1">
    <source>
        <dbReference type="EMBL" id="EIW87198.1"/>
    </source>
</evidence>
<dbReference type="Proteomes" id="UP000053558">
    <property type="component" value="Unassembled WGS sequence"/>
</dbReference>
<proteinExistence type="predicted"/>
<dbReference type="RefSeq" id="XP_007763766.1">
    <property type="nucleotide sequence ID" value="XM_007765576.1"/>
</dbReference>
<organism evidence="1 2">
    <name type="scientific">Coniophora puteana (strain RWD-64-598)</name>
    <name type="common">Brown rot fungus</name>
    <dbReference type="NCBI Taxonomy" id="741705"/>
    <lineage>
        <taxon>Eukaryota</taxon>
        <taxon>Fungi</taxon>
        <taxon>Dikarya</taxon>
        <taxon>Basidiomycota</taxon>
        <taxon>Agaricomycotina</taxon>
        <taxon>Agaricomycetes</taxon>
        <taxon>Agaricomycetidae</taxon>
        <taxon>Boletales</taxon>
        <taxon>Coniophorineae</taxon>
        <taxon>Coniophoraceae</taxon>
        <taxon>Coniophora</taxon>
    </lineage>
</organism>
<accession>A0A5M3N7D6</accession>
<dbReference type="KEGG" id="cput:CONPUDRAFT_141419"/>
<dbReference type="AlphaFoldDB" id="A0A5M3N7D6"/>
<evidence type="ECO:0000313" key="2">
    <source>
        <dbReference type="Proteomes" id="UP000053558"/>
    </source>
</evidence>
<dbReference type="EMBL" id="JH711573">
    <property type="protein sequence ID" value="EIW87198.1"/>
    <property type="molecule type" value="Genomic_DNA"/>
</dbReference>
<reference evidence="2" key="1">
    <citation type="journal article" date="2012" name="Science">
        <title>The Paleozoic origin of enzymatic lignin decomposition reconstructed from 31 fungal genomes.</title>
        <authorList>
            <person name="Floudas D."/>
            <person name="Binder M."/>
            <person name="Riley R."/>
            <person name="Barry K."/>
            <person name="Blanchette R.A."/>
            <person name="Henrissat B."/>
            <person name="Martinez A.T."/>
            <person name="Otillar R."/>
            <person name="Spatafora J.W."/>
            <person name="Yadav J.S."/>
            <person name="Aerts A."/>
            <person name="Benoit I."/>
            <person name="Boyd A."/>
            <person name="Carlson A."/>
            <person name="Copeland A."/>
            <person name="Coutinho P.M."/>
            <person name="de Vries R.P."/>
            <person name="Ferreira P."/>
            <person name="Findley K."/>
            <person name="Foster B."/>
            <person name="Gaskell J."/>
            <person name="Glotzer D."/>
            <person name="Gorecki P."/>
            <person name="Heitman J."/>
            <person name="Hesse C."/>
            <person name="Hori C."/>
            <person name="Igarashi K."/>
            <person name="Jurgens J.A."/>
            <person name="Kallen N."/>
            <person name="Kersten P."/>
            <person name="Kohler A."/>
            <person name="Kuees U."/>
            <person name="Kumar T.K.A."/>
            <person name="Kuo A."/>
            <person name="LaButti K."/>
            <person name="Larrondo L.F."/>
            <person name="Lindquist E."/>
            <person name="Ling A."/>
            <person name="Lombard V."/>
            <person name="Lucas S."/>
            <person name="Lundell T."/>
            <person name="Martin R."/>
            <person name="McLaughlin D.J."/>
            <person name="Morgenstern I."/>
            <person name="Morin E."/>
            <person name="Murat C."/>
            <person name="Nagy L.G."/>
            <person name="Nolan M."/>
            <person name="Ohm R.A."/>
            <person name="Patyshakuliyeva A."/>
            <person name="Rokas A."/>
            <person name="Ruiz-Duenas F.J."/>
            <person name="Sabat G."/>
            <person name="Salamov A."/>
            <person name="Samejima M."/>
            <person name="Schmutz J."/>
            <person name="Slot J.C."/>
            <person name="St John F."/>
            <person name="Stenlid J."/>
            <person name="Sun H."/>
            <person name="Sun S."/>
            <person name="Syed K."/>
            <person name="Tsang A."/>
            <person name="Wiebenga A."/>
            <person name="Young D."/>
            <person name="Pisabarro A."/>
            <person name="Eastwood D.C."/>
            <person name="Martin F."/>
            <person name="Cullen D."/>
            <person name="Grigoriev I.V."/>
            <person name="Hibbett D.S."/>
        </authorList>
    </citation>
    <scope>NUCLEOTIDE SEQUENCE [LARGE SCALE GENOMIC DNA]</scope>
    <source>
        <strain evidence="2">RWD-64-598 SS2</strain>
    </source>
</reference>
<comment type="caution">
    <text evidence="1">The sequence shown here is derived from an EMBL/GenBank/DDBJ whole genome shotgun (WGS) entry which is preliminary data.</text>
</comment>
<protein>
    <submittedName>
        <fullName evidence="1">Uncharacterized protein</fullName>
    </submittedName>
</protein>
<keyword evidence="2" id="KW-1185">Reference proteome</keyword>